<proteinExistence type="predicted"/>
<dbReference type="PANTHER" id="PTHR39327:SF1">
    <property type="entry name" value="BLR5470 PROTEIN"/>
    <property type="match status" value="1"/>
</dbReference>
<dbReference type="Gene3D" id="3.10.620.30">
    <property type="match status" value="1"/>
</dbReference>
<comment type="caution">
    <text evidence="2">The sequence shown here is derived from an EMBL/GenBank/DDBJ whole genome shotgun (WGS) entry which is preliminary data.</text>
</comment>
<evidence type="ECO:0000313" key="2">
    <source>
        <dbReference type="EMBL" id="MFC3266862.1"/>
    </source>
</evidence>
<name>A0ABV7LH27_9HYPH</name>
<dbReference type="InterPro" id="IPR010319">
    <property type="entry name" value="Transglutaminase-like_Cys_pept"/>
</dbReference>
<keyword evidence="3" id="KW-1185">Reference proteome</keyword>
<sequence>MQVVSVRSGLFLAAALAVATSQVQATDLKTAGLFSGAGPARAAVVATTLPPVGWAGFCQNYRDECDDALTSPAEVPLNRKTLRDLKAVNDHFNATIIPVTDMEHWGVAERWDYPSDGRGDCEDYVLAKRRMLMDMGYPRQALLVTVVRDNLGEGHAVLTVVTDRGDLVLDNRRSAILPWSRTGYTFVKRQSAVSQNAWVSLGAPQDAVATASR</sequence>
<dbReference type="Pfam" id="PF06035">
    <property type="entry name" value="Peptidase_C93"/>
    <property type="match status" value="1"/>
</dbReference>
<feature type="signal peptide" evidence="1">
    <location>
        <begin position="1"/>
        <end position="25"/>
    </location>
</feature>
<accession>A0ABV7LH27</accession>
<reference evidence="3" key="1">
    <citation type="journal article" date="2019" name="Int. J. Syst. Evol. Microbiol.">
        <title>The Global Catalogue of Microorganisms (GCM) 10K type strain sequencing project: providing services to taxonomists for standard genome sequencing and annotation.</title>
        <authorList>
            <consortium name="The Broad Institute Genomics Platform"/>
            <consortium name="The Broad Institute Genome Sequencing Center for Infectious Disease"/>
            <person name="Wu L."/>
            <person name="Ma J."/>
        </authorList>
    </citation>
    <scope>NUCLEOTIDE SEQUENCE [LARGE SCALE GENOMIC DNA]</scope>
    <source>
        <strain evidence="3">CCM 7941</strain>
    </source>
</reference>
<evidence type="ECO:0000313" key="3">
    <source>
        <dbReference type="Proteomes" id="UP001595536"/>
    </source>
</evidence>
<feature type="chain" id="PRO_5045769858" evidence="1">
    <location>
        <begin position="26"/>
        <end position="213"/>
    </location>
</feature>
<dbReference type="EMBL" id="JBHRUV010000060">
    <property type="protein sequence ID" value="MFC3266862.1"/>
    <property type="molecule type" value="Genomic_DNA"/>
</dbReference>
<protein>
    <submittedName>
        <fullName evidence="2">Transglutaminase-like cysteine peptidase</fullName>
    </submittedName>
</protein>
<keyword evidence="1" id="KW-0732">Signal</keyword>
<dbReference type="Proteomes" id="UP001595536">
    <property type="component" value="Unassembled WGS sequence"/>
</dbReference>
<gene>
    <name evidence="2" type="ORF">ACFOEX_10940</name>
</gene>
<dbReference type="PANTHER" id="PTHR39327">
    <property type="match status" value="1"/>
</dbReference>
<organism evidence="2 3">
    <name type="scientific">Camelimonas abortus</name>
    <dbReference type="NCBI Taxonomy" id="1017184"/>
    <lineage>
        <taxon>Bacteria</taxon>
        <taxon>Pseudomonadati</taxon>
        <taxon>Pseudomonadota</taxon>
        <taxon>Alphaproteobacteria</taxon>
        <taxon>Hyphomicrobiales</taxon>
        <taxon>Chelatococcaceae</taxon>
        <taxon>Camelimonas</taxon>
    </lineage>
</organism>
<evidence type="ECO:0000256" key="1">
    <source>
        <dbReference type="SAM" id="SignalP"/>
    </source>
</evidence>